<gene>
    <name evidence="1" type="ORF">C474_16049</name>
</gene>
<dbReference type="EMBL" id="AOIV01000038">
    <property type="protein sequence ID" value="ELZ28029.1"/>
    <property type="molecule type" value="Genomic_DNA"/>
</dbReference>
<evidence type="ECO:0000313" key="2">
    <source>
        <dbReference type="Proteomes" id="UP000011513"/>
    </source>
</evidence>
<comment type="caution">
    <text evidence="1">The sequence shown here is derived from an EMBL/GenBank/DDBJ whole genome shotgun (WGS) entry which is preliminary data.</text>
</comment>
<dbReference type="OrthoDB" id="237450at2157"/>
<sequence length="127" mass="14464">MTDDASDGTEYRLPPSLRDRIDELGLQELREVVHYAQDRIRTRHRPVSEQIEAAPGEEVLSVEEGPEYTEVVKREPCGENCPDCPHGPYLYHVYEETLPDGSDSLHWVFLGHLFRSPRVAETSADSD</sequence>
<dbReference type="InParanoid" id="M0D1M2"/>
<accession>M0D1M2</accession>
<keyword evidence="2" id="KW-1185">Reference proteome</keyword>
<dbReference type="RefSeq" id="WP_008388548.1">
    <property type="nucleotide sequence ID" value="NZ_AOIV01000038.1"/>
</dbReference>
<dbReference type="eggNOG" id="arCOG13576">
    <property type="taxonomic scope" value="Archaea"/>
</dbReference>
<evidence type="ECO:0000313" key="1">
    <source>
        <dbReference type="EMBL" id="ELZ28029.1"/>
    </source>
</evidence>
<dbReference type="Proteomes" id="UP000011513">
    <property type="component" value="Unassembled WGS sequence"/>
</dbReference>
<proteinExistence type="predicted"/>
<dbReference type="AlphaFoldDB" id="M0D1M2"/>
<reference evidence="1 2" key="1">
    <citation type="journal article" date="2014" name="PLoS Genet.">
        <title>Phylogenetically driven sequencing of extremely halophilic archaea reveals strategies for static and dynamic osmo-response.</title>
        <authorList>
            <person name="Becker E.A."/>
            <person name="Seitzer P.M."/>
            <person name="Tritt A."/>
            <person name="Larsen D."/>
            <person name="Krusor M."/>
            <person name="Yao A.I."/>
            <person name="Wu D."/>
            <person name="Madern D."/>
            <person name="Eisen J.A."/>
            <person name="Darling A.E."/>
            <person name="Facciotti M.T."/>
        </authorList>
    </citation>
    <scope>NUCLEOTIDE SEQUENCE [LARGE SCALE GENOMIC DNA]</scope>
    <source>
        <strain evidence="1 2">JCM 14848</strain>
    </source>
</reference>
<name>M0D1M2_HALPD</name>
<organism evidence="1 2">
    <name type="scientific">Halogeometricum pallidum JCM 14848</name>
    <dbReference type="NCBI Taxonomy" id="1227487"/>
    <lineage>
        <taxon>Archaea</taxon>
        <taxon>Methanobacteriati</taxon>
        <taxon>Methanobacteriota</taxon>
        <taxon>Stenosarchaea group</taxon>
        <taxon>Halobacteria</taxon>
        <taxon>Halobacteriales</taxon>
        <taxon>Haloferacaceae</taxon>
        <taxon>Halogeometricum</taxon>
    </lineage>
</organism>
<protein>
    <submittedName>
        <fullName evidence="1">Uncharacterized protein</fullName>
    </submittedName>
</protein>